<dbReference type="InterPro" id="IPR039426">
    <property type="entry name" value="TonB-dep_rcpt-like"/>
</dbReference>
<dbReference type="PANTHER" id="PTHR32552">
    <property type="entry name" value="FERRICHROME IRON RECEPTOR-RELATED"/>
    <property type="match status" value="1"/>
</dbReference>
<evidence type="ECO:0000256" key="1">
    <source>
        <dbReference type="ARBA" id="ARBA00004571"/>
    </source>
</evidence>
<evidence type="ECO:0000256" key="2">
    <source>
        <dbReference type="ARBA" id="ARBA00009810"/>
    </source>
</evidence>
<evidence type="ECO:0000256" key="13">
    <source>
        <dbReference type="ARBA" id="ARBA00023237"/>
    </source>
</evidence>
<dbReference type="EMBL" id="CP001807">
    <property type="protein sequence ID" value="ACY47583.1"/>
    <property type="molecule type" value="Genomic_DNA"/>
</dbReference>
<sequence length="781" mass="87990">MRRLLLGLLFLAPMIAQAQENFGTLQGRVVTSDGQPAELINVWLQGTSLGSVTDSTGHFLIAQIPPGTYTLVVSAVGLETQTRRVTIRAGEVTSLPPVVLRESIAELQEIVVTAYATNYRAAYPSPTLLLQAPLAEIPQNIQVVTADLLRNQQLLNMREGVVRNVSGAIEAEHWAQFTRVHMRGARVAAFRNGLDVSSTWGPLSEDMALVERIEFIKGPAGFKLANGEPVGFYNVVTKKPTGRTRQEVSLSLGSFNLYRATIDLDGQLGSPRLLYRLNVLGYRTESFLQHDFQSRLAIAPVLTYRLDPRTTVTVEYTYQRASLLSPGSVYQFSARGFEPEALPEGFTIADPGIDPTRINEHSTFVYFTHQINDRWQLRAQGTFFDYRVVGSFLWPAALDVNGNMLRMYGLWDSHLQQKAAQVFLQGTEYTGPIAHHVLIGLDLADKDYFAEFGQYHTLDSEAQPFNIYRPTYGLSAAQLPRFDRSQPLRNRANYVTFASHEALYVQDELRFFEERLRLTLGARFTQARSNSRYNAPLGEELVEHVITPRAGLSVTLRPNTHVYGLYDQTFLPQAGSDAQGRAFKPVRGHNLEVGLKHDGGEGRWNLTLAAYRIVKTNVLTTDPENPNFSVQLGETLTRGIEVDLRGELLPRLDVVLNYAFTDAFISKDTDPEREGDRYGGARHVTNGWATYHLPAGFSVSLGYRWMWDRTSAWASPGAQESLPDYFRLDGGLSWRYDRLQLTLNVNNILDATLYTGTRYYSFYYWQVEPPRNFRLLVRYTL</sequence>
<dbReference type="CDD" id="cd01347">
    <property type="entry name" value="ligand_gated_channel"/>
    <property type="match status" value="1"/>
</dbReference>
<protein>
    <submittedName>
        <fullName evidence="19">TonB-dependent siderophore receptor</fullName>
    </submittedName>
</protein>
<dbReference type="InterPro" id="IPR036942">
    <property type="entry name" value="Beta-barrel_TonB_sf"/>
</dbReference>
<evidence type="ECO:0000313" key="20">
    <source>
        <dbReference type="Proteomes" id="UP000002221"/>
    </source>
</evidence>
<dbReference type="GO" id="GO:0009279">
    <property type="term" value="C:cell outer membrane"/>
    <property type="evidence" value="ECO:0007669"/>
    <property type="project" value="UniProtKB-SubCell"/>
</dbReference>
<comment type="similarity">
    <text evidence="2 14 15">Belongs to the TonB-dependent receptor family.</text>
</comment>
<accession>D0MFQ6</accession>
<dbReference type="AlphaFoldDB" id="D0MFQ6"/>
<dbReference type="OrthoDB" id="9775095at2"/>
<dbReference type="Gene3D" id="2.40.170.20">
    <property type="entry name" value="TonB-dependent receptor, beta-barrel domain"/>
    <property type="match status" value="1"/>
</dbReference>
<evidence type="ECO:0000256" key="16">
    <source>
        <dbReference type="SAM" id="SignalP"/>
    </source>
</evidence>
<evidence type="ECO:0000259" key="17">
    <source>
        <dbReference type="Pfam" id="PF00593"/>
    </source>
</evidence>
<dbReference type="Pfam" id="PF00593">
    <property type="entry name" value="TonB_dep_Rec_b-barrel"/>
    <property type="match status" value="1"/>
</dbReference>
<dbReference type="PANTHER" id="PTHR32552:SF68">
    <property type="entry name" value="FERRICHROME OUTER MEMBRANE TRANSPORTER_PHAGE RECEPTOR"/>
    <property type="match status" value="1"/>
</dbReference>
<evidence type="ECO:0000256" key="9">
    <source>
        <dbReference type="ARBA" id="ARBA00023065"/>
    </source>
</evidence>
<dbReference type="InterPro" id="IPR010105">
    <property type="entry name" value="TonB_sidphr_rcpt"/>
</dbReference>
<gene>
    <name evidence="19" type="ordered locus">Rmar_0685</name>
</gene>
<evidence type="ECO:0000256" key="5">
    <source>
        <dbReference type="ARBA" id="ARBA00022496"/>
    </source>
</evidence>
<dbReference type="RefSeq" id="WP_012843195.1">
    <property type="nucleotide sequence ID" value="NC_013501.1"/>
</dbReference>
<dbReference type="KEGG" id="rmr:Rmar_0685"/>
<dbReference type="GO" id="GO:0038023">
    <property type="term" value="F:signaling receptor activity"/>
    <property type="evidence" value="ECO:0007669"/>
    <property type="project" value="InterPro"/>
</dbReference>
<comment type="subcellular location">
    <subcellularLocation>
        <location evidence="1 14">Cell outer membrane</location>
        <topology evidence="1 14">Multi-pass membrane protein</topology>
    </subcellularLocation>
</comment>
<keyword evidence="7 16" id="KW-0732">Signal</keyword>
<keyword evidence="10 15" id="KW-0798">TonB box</keyword>
<dbReference type="NCBIfam" id="TIGR01783">
    <property type="entry name" value="TonB-siderophor"/>
    <property type="match status" value="1"/>
</dbReference>
<dbReference type="STRING" id="518766.Rmar_0685"/>
<dbReference type="HOGENOM" id="CLU_008287_9_4_10"/>
<feature type="chain" id="PRO_5003011100" evidence="16">
    <location>
        <begin position="19"/>
        <end position="781"/>
    </location>
</feature>
<evidence type="ECO:0000256" key="3">
    <source>
        <dbReference type="ARBA" id="ARBA00022448"/>
    </source>
</evidence>
<dbReference type="InterPro" id="IPR037066">
    <property type="entry name" value="Plug_dom_sf"/>
</dbReference>
<keyword evidence="4 14" id="KW-1134">Transmembrane beta strand</keyword>
<keyword evidence="13 14" id="KW-0998">Cell outer membrane</keyword>
<organism evidence="19 20">
    <name type="scientific">Rhodothermus marinus (strain ATCC 43812 / DSM 4252 / R-10)</name>
    <name type="common">Rhodothermus obamensis</name>
    <dbReference type="NCBI Taxonomy" id="518766"/>
    <lineage>
        <taxon>Bacteria</taxon>
        <taxon>Pseudomonadati</taxon>
        <taxon>Rhodothermota</taxon>
        <taxon>Rhodothermia</taxon>
        <taxon>Rhodothermales</taxon>
        <taxon>Rhodothermaceae</taxon>
        <taxon>Rhodothermus</taxon>
    </lineage>
</organism>
<dbReference type="Proteomes" id="UP000002221">
    <property type="component" value="Chromosome"/>
</dbReference>
<dbReference type="Pfam" id="PF07715">
    <property type="entry name" value="Plug"/>
    <property type="match status" value="1"/>
</dbReference>
<keyword evidence="12 19" id="KW-0675">Receptor</keyword>
<evidence type="ECO:0000259" key="18">
    <source>
        <dbReference type="Pfam" id="PF07715"/>
    </source>
</evidence>
<feature type="domain" description="TonB-dependent receptor plug" evidence="18">
    <location>
        <begin position="134"/>
        <end position="231"/>
    </location>
</feature>
<evidence type="ECO:0000256" key="14">
    <source>
        <dbReference type="PROSITE-ProRule" id="PRU01360"/>
    </source>
</evidence>
<evidence type="ECO:0000256" key="12">
    <source>
        <dbReference type="ARBA" id="ARBA00023170"/>
    </source>
</evidence>
<dbReference type="Gene3D" id="2.170.130.10">
    <property type="entry name" value="TonB-dependent receptor, plug domain"/>
    <property type="match status" value="1"/>
</dbReference>
<dbReference type="Gene3D" id="2.60.40.1120">
    <property type="entry name" value="Carboxypeptidase-like, regulatory domain"/>
    <property type="match status" value="1"/>
</dbReference>
<keyword evidence="20" id="KW-1185">Reference proteome</keyword>
<name>D0MFQ6_RHOM4</name>
<dbReference type="InterPro" id="IPR000531">
    <property type="entry name" value="Beta-barrel_TonB"/>
</dbReference>
<dbReference type="SUPFAM" id="SSF49452">
    <property type="entry name" value="Starch-binding domain-like"/>
    <property type="match status" value="1"/>
</dbReference>
<keyword evidence="11 14" id="KW-0472">Membrane</keyword>
<dbReference type="eggNOG" id="COG4773">
    <property type="taxonomic scope" value="Bacteria"/>
</dbReference>
<dbReference type="GO" id="GO:0030246">
    <property type="term" value="F:carbohydrate binding"/>
    <property type="evidence" value="ECO:0007669"/>
    <property type="project" value="InterPro"/>
</dbReference>
<dbReference type="PROSITE" id="PS52016">
    <property type="entry name" value="TONB_DEPENDENT_REC_3"/>
    <property type="match status" value="1"/>
</dbReference>
<evidence type="ECO:0000313" key="19">
    <source>
        <dbReference type="EMBL" id="ACY47583.1"/>
    </source>
</evidence>
<proteinExistence type="inferred from homology"/>
<keyword evidence="5" id="KW-0410">Iron transport</keyword>
<dbReference type="InterPro" id="IPR012910">
    <property type="entry name" value="Plug_dom"/>
</dbReference>
<dbReference type="GO" id="GO:0015891">
    <property type="term" value="P:siderophore transport"/>
    <property type="evidence" value="ECO:0007669"/>
    <property type="project" value="InterPro"/>
</dbReference>
<keyword evidence="3 14" id="KW-0813">Transport</keyword>
<keyword evidence="6 14" id="KW-0812">Transmembrane</keyword>
<evidence type="ECO:0000256" key="6">
    <source>
        <dbReference type="ARBA" id="ARBA00022692"/>
    </source>
</evidence>
<keyword evidence="8" id="KW-0408">Iron</keyword>
<keyword evidence="9" id="KW-0406">Ion transport</keyword>
<evidence type="ECO:0000256" key="8">
    <source>
        <dbReference type="ARBA" id="ARBA00023004"/>
    </source>
</evidence>
<reference evidence="19 20" key="1">
    <citation type="journal article" date="2009" name="Stand. Genomic Sci.">
        <title>Complete genome sequence of Rhodothermus marinus type strain (R-10).</title>
        <authorList>
            <person name="Nolan M."/>
            <person name="Tindall B.J."/>
            <person name="Pomrenke H."/>
            <person name="Lapidus A."/>
            <person name="Copeland A."/>
            <person name="Glavina Del Rio T."/>
            <person name="Lucas S."/>
            <person name="Chen F."/>
            <person name="Tice H."/>
            <person name="Cheng J.F."/>
            <person name="Saunders E."/>
            <person name="Han C."/>
            <person name="Bruce D."/>
            <person name="Goodwin L."/>
            <person name="Chain P."/>
            <person name="Pitluck S."/>
            <person name="Ovchinikova G."/>
            <person name="Pati A."/>
            <person name="Ivanova N."/>
            <person name="Mavromatis K."/>
            <person name="Chen A."/>
            <person name="Palaniappan K."/>
            <person name="Land M."/>
            <person name="Hauser L."/>
            <person name="Chang Y.J."/>
            <person name="Jeffries C.D."/>
            <person name="Brettin T."/>
            <person name="Goker M."/>
            <person name="Bristow J."/>
            <person name="Eisen J.A."/>
            <person name="Markowitz V."/>
            <person name="Hugenholtz P."/>
            <person name="Kyrpides N.C."/>
            <person name="Klenk H.P."/>
            <person name="Detter J.C."/>
        </authorList>
    </citation>
    <scope>NUCLEOTIDE SEQUENCE [LARGE SCALE GENOMIC DNA]</scope>
    <source>
        <strain evidence="20">ATCC 43812 / DSM 4252 / R-10</strain>
    </source>
</reference>
<evidence type="ECO:0000256" key="15">
    <source>
        <dbReference type="RuleBase" id="RU003357"/>
    </source>
</evidence>
<dbReference type="SUPFAM" id="SSF56935">
    <property type="entry name" value="Porins"/>
    <property type="match status" value="1"/>
</dbReference>
<evidence type="ECO:0000256" key="7">
    <source>
        <dbReference type="ARBA" id="ARBA00022729"/>
    </source>
</evidence>
<evidence type="ECO:0000256" key="11">
    <source>
        <dbReference type="ARBA" id="ARBA00023136"/>
    </source>
</evidence>
<evidence type="ECO:0000256" key="4">
    <source>
        <dbReference type="ARBA" id="ARBA00022452"/>
    </source>
</evidence>
<evidence type="ECO:0000256" key="10">
    <source>
        <dbReference type="ARBA" id="ARBA00023077"/>
    </source>
</evidence>
<dbReference type="GO" id="GO:0015344">
    <property type="term" value="F:siderophore uptake transmembrane transporter activity"/>
    <property type="evidence" value="ECO:0007669"/>
    <property type="project" value="TreeGrafter"/>
</dbReference>
<feature type="signal peptide" evidence="16">
    <location>
        <begin position="1"/>
        <end position="18"/>
    </location>
</feature>
<dbReference type="Pfam" id="PF13715">
    <property type="entry name" value="CarbopepD_reg_2"/>
    <property type="match status" value="1"/>
</dbReference>
<dbReference type="InterPro" id="IPR013784">
    <property type="entry name" value="Carb-bd-like_fold"/>
</dbReference>
<feature type="domain" description="TonB-dependent receptor-like beta-barrel" evidence="17">
    <location>
        <begin position="311"/>
        <end position="748"/>
    </location>
</feature>